<protein>
    <recommendedName>
        <fullName evidence="4">DUF4347 domain-containing protein</fullName>
    </recommendedName>
</protein>
<keyword evidence="3" id="KW-1185">Reference proteome</keyword>
<evidence type="ECO:0000313" key="2">
    <source>
        <dbReference type="EMBL" id="MBP0462951.1"/>
    </source>
</evidence>
<gene>
    <name evidence="2" type="ORF">J5Y09_03430</name>
</gene>
<feature type="region of interest" description="Disordered" evidence="1">
    <location>
        <begin position="183"/>
        <end position="202"/>
    </location>
</feature>
<reference evidence="2 3" key="1">
    <citation type="submission" date="2021-03" db="EMBL/GenBank/DDBJ databases">
        <authorList>
            <person name="So Y."/>
        </authorList>
    </citation>
    <scope>NUCLEOTIDE SEQUENCE [LARGE SCALE GENOMIC DNA]</scope>
    <source>
        <strain evidence="2 3">PWR1</strain>
    </source>
</reference>
<dbReference type="Proteomes" id="UP000680815">
    <property type="component" value="Unassembled WGS sequence"/>
</dbReference>
<evidence type="ECO:0000313" key="3">
    <source>
        <dbReference type="Proteomes" id="UP000680815"/>
    </source>
</evidence>
<evidence type="ECO:0008006" key="4">
    <source>
        <dbReference type="Google" id="ProtNLM"/>
    </source>
</evidence>
<name>A0ABS4ANM0_9PROT</name>
<accession>A0ABS4ANM0</accession>
<dbReference type="EMBL" id="JAGIYZ010000002">
    <property type="protein sequence ID" value="MBP0462951.1"/>
    <property type="molecule type" value="Genomic_DNA"/>
</dbReference>
<proteinExistence type="predicted"/>
<evidence type="ECO:0000256" key="1">
    <source>
        <dbReference type="SAM" id="MobiDB-lite"/>
    </source>
</evidence>
<dbReference type="RefSeq" id="WP_209350337.1">
    <property type="nucleotide sequence ID" value="NZ_JAGIYZ010000002.1"/>
</dbReference>
<comment type="caution">
    <text evidence="2">The sequence shown here is derived from an EMBL/GenBank/DDBJ whole genome shotgun (WGS) entry which is preliminary data.</text>
</comment>
<sequence>MTSMILHDSRLEGRTPRGYDYTFVVDGGTPLREAIGMVHANATMRRLDVLHVFCHGIEIPADMARGLSTNVPHGGFGLVLCGENLDLRNVSLTHRWRGLVGQIVIFACATAAVGPGNRMTRGDGQRFCAELAAWTGAEVIAGRDVQRYTRGAETFWTRIGFAQTSPIDFGGWEGPVYRFRPGDTRGTEFRPRPMNMGAPGVI</sequence>
<organism evidence="2 3">
    <name type="scientific">Roseomonas nitratireducens</name>
    <dbReference type="NCBI Taxonomy" id="2820810"/>
    <lineage>
        <taxon>Bacteria</taxon>
        <taxon>Pseudomonadati</taxon>
        <taxon>Pseudomonadota</taxon>
        <taxon>Alphaproteobacteria</taxon>
        <taxon>Acetobacterales</taxon>
        <taxon>Roseomonadaceae</taxon>
        <taxon>Roseomonas</taxon>
    </lineage>
</organism>